<dbReference type="NCBIfam" id="TIGR02512">
    <property type="entry name" value="FeFe_hydrog_A"/>
    <property type="match status" value="1"/>
</dbReference>
<dbReference type="InterPro" id="IPR050340">
    <property type="entry name" value="Cytosolic_Fe-S_CAF"/>
</dbReference>
<dbReference type="GO" id="GO:0051539">
    <property type="term" value="F:4 iron, 4 sulfur cluster binding"/>
    <property type="evidence" value="ECO:0007669"/>
    <property type="project" value="UniProtKB-KW"/>
</dbReference>
<dbReference type="Gene3D" id="3.40.950.10">
    <property type="entry name" value="Fe-only Hydrogenase (Larger Subunit), Chain L, domain 3"/>
    <property type="match status" value="1"/>
</dbReference>
<dbReference type="InterPro" id="IPR001041">
    <property type="entry name" value="2Fe-2S_ferredoxin-type"/>
</dbReference>
<dbReference type="Gene3D" id="3.40.50.1780">
    <property type="match status" value="1"/>
</dbReference>
<keyword evidence="10" id="KW-1185">Reference proteome</keyword>
<dbReference type="SMART" id="SM00929">
    <property type="entry name" value="NADH-G_4Fe-4S_3"/>
    <property type="match status" value="1"/>
</dbReference>
<dbReference type="InterPro" id="IPR009016">
    <property type="entry name" value="Fe_hydrogenase"/>
</dbReference>
<dbReference type="InterPro" id="IPR036010">
    <property type="entry name" value="2Fe-2S_ferredoxin-like_sf"/>
</dbReference>
<dbReference type="AlphaFoldDB" id="E6MHA6"/>
<keyword evidence="5" id="KW-0411">Iron-sulfur</keyword>
<dbReference type="PROSITE" id="PS51379">
    <property type="entry name" value="4FE4S_FER_2"/>
    <property type="match status" value="2"/>
</dbReference>
<organism evidence="9 10">
    <name type="scientific">Pseudoramibacter alactolyticus ATCC 23263</name>
    <dbReference type="NCBI Taxonomy" id="887929"/>
    <lineage>
        <taxon>Bacteria</taxon>
        <taxon>Bacillati</taxon>
        <taxon>Bacillota</taxon>
        <taxon>Clostridia</taxon>
        <taxon>Eubacteriales</taxon>
        <taxon>Eubacteriaceae</taxon>
        <taxon>Pseudoramibacter</taxon>
    </lineage>
</organism>
<dbReference type="SMART" id="SM00902">
    <property type="entry name" value="Fe_hyd_SSU"/>
    <property type="match status" value="1"/>
</dbReference>
<dbReference type="RefSeq" id="WP_006598813.1">
    <property type="nucleotide sequence ID" value="NZ_GL622359.1"/>
</dbReference>
<dbReference type="PANTHER" id="PTHR11615">
    <property type="entry name" value="NITRATE, FORMATE, IRON DEHYDROGENASE"/>
    <property type="match status" value="1"/>
</dbReference>
<dbReference type="InterPro" id="IPR036991">
    <property type="entry name" value="Fe_hydrogenase_ssu_sf"/>
</dbReference>
<dbReference type="FunFam" id="3.30.70.20:FF:000035">
    <property type="entry name" value="Iron hydrogenase 1"/>
    <property type="match status" value="1"/>
</dbReference>
<dbReference type="EMBL" id="AEQN01000016">
    <property type="protein sequence ID" value="EFV01996.1"/>
    <property type="molecule type" value="Genomic_DNA"/>
</dbReference>
<dbReference type="eggNOG" id="COG3383">
    <property type="taxonomic scope" value="Bacteria"/>
</dbReference>
<dbReference type="InterPro" id="IPR017896">
    <property type="entry name" value="4Fe4S_Fe-S-bd"/>
</dbReference>
<dbReference type="InterPro" id="IPR004108">
    <property type="entry name" value="Fe_hydrogenase_lsu_C"/>
</dbReference>
<evidence type="ECO:0000259" key="7">
    <source>
        <dbReference type="PROSITE" id="PS51379"/>
    </source>
</evidence>
<keyword evidence="2" id="KW-0479">Metal-binding</keyword>
<keyword evidence="1" id="KW-0004">4Fe-4S</keyword>
<dbReference type="PROSITE" id="PS00198">
    <property type="entry name" value="4FE4S_FER_1"/>
    <property type="match status" value="1"/>
</dbReference>
<dbReference type="SUPFAM" id="SSF54862">
    <property type="entry name" value="4Fe-4S ferredoxins"/>
    <property type="match status" value="1"/>
</dbReference>
<comment type="caution">
    <text evidence="9">The sequence shown here is derived from an EMBL/GenBank/DDBJ whole genome shotgun (WGS) entry which is preliminary data.</text>
</comment>
<dbReference type="SUPFAM" id="SSF53920">
    <property type="entry name" value="Fe-only hydrogenase"/>
    <property type="match status" value="1"/>
</dbReference>
<dbReference type="Pfam" id="PF02906">
    <property type="entry name" value="Fe_hyd_lg_C"/>
    <property type="match status" value="1"/>
</dbReference>
<evidence type="ECO:0000256" key="4">
    <source>
        <dbReference type="ARBA" id="ARBA00023004"/>
    </source>
</evidence>
<dbReference type="PROSITE" id="PS51839">
    <property type="entry name" value="4FE4S_HC3"/>
    <property type="match status" value="1"/>
</dbReference>
<dbReference type="Gene3D" id="4.10.260.20">
    <property type="entry name" value="Iron hydrogenase, small subunit"/>
    <property type="match status" value="1"/>
</dbReference>
<gene>
    <name evidence="9" type="ORF">HMP0721_1391</name>
</gene>
<dbReference type="InterPro" id="IPR017900">
    <property type="entry name" value="4Fe4S_Fe_S_CS"/>
</dbReference>
<dbReference type="Pfam" id="PF10588">
    <property type="entry name" value="NADH-G_4Fe-4S_3"/>
    <property type="match status" value="1"/>
</dbReference>
<keyword evidence="9" id="KW-0560">Oxidoreductase</keyword>
<dbReference type="GO" id="GO:0008901">
    <property type="term" value="F:ferredoxin hydrogenase activity"/>
    <property type="evidence" value="ECO:0007669"/>
    <property type="project" value="InterPro"/>
</dbReference>
<dbReference type="Proteomes" id="UP000004754">
    <property type="component" value="Unassembled WGS sequence"/>
</dbReference>
<dbReference type="HOGENOM" id="CLU_018240_2_1_9"/>
<dbReference type="Pfam" id="PF12838">
    <property type="entry name" value="Fer4_7"/>
    <property type="match status" value="1"/>
</dbReference>
<evidence type="ECO:0000313" key="9">
    <source>
        <dbReference type="EMBL" id="EFV01996.1"/>
    </source>
</evidence>
<feature type="domain" description="4Fe-4S ferredoxin-type" evidence="7">
    <location>
        <begin position="179"/>
        <end position="208"/>
    </location>
</feature>
<evidence type="ECO:0000256" key="2">
    <source>
        <dbReference type="ARBA" id="ARBA00022723"/>
    </source>
</evidence>
<protein>
    <submittedName>
        <fullName evidence="9">Hydrogenase, Fe-only</fullName>
        <ecNumber evidence="9">1.12.-.-</ecNumber>
    </submittedName>
</protein>
<sequence>MVNCTIDHIPVTVPANTTIMQAAESIGIAVPHLCFLKDLNEIAACRVCAVEIKGTDRLLTACNNVVAEGMAILTNSPKVTVDRRRTVQMILSQHDFRCATCVRSRNCSLQDLAGDLNIQDVPFESCIERRPWNRDFPLIRDAAKCIKCMRCIQVCDKMQSLGVWDFEGTGSRSTVNVSHARNIEDAGCSLCGQCVTHCPVGALSERDDTGRFLRAVMDPDTTVAVQVAPAVRTAWAESLGLPLEAAPVGKIFDALKKMGADYVFDTAFSADLTIMEEANELVARFAAGDLAERPMFTSCCPGWVRFLKSEYPHLESRLSTAKSPMQMFGSVMKTAFAEDQNLDPNRLFSVAVMPCLAKKSEAEMPLYAGEYAGHETDCVLTTREFARLIRACHINMATLEAVPADTLYQSVSGAGIIFGATGGVMEAALRTAYHTLTGRNCPGDHFADVRATGQDTGVTEATFAIGDTSLRVAAVSGLANTRRLIEALEAGRARYDFVEVMACPGGCVGGGGQPIHDGEERAFARGKNLYFLDRGAPIRHCHENPDIRALYRDHYGEPGSPAARRLLHTDHRHWAMPRGL</sequence>
<evidence type="ECO:0000259" key="6">
    <source>
        <dbReference type="PROSITE" id="PS51085"/>
    </source>
</evidence>
<evidence type="ECO:0000256" key="1">
    <source>
        <dbReference type="ARBA" id="ARBA00022485"/>
    </source>
</evidence>
<accession>E6MHA6</accession>
<dbReference type="SUPFAM" id="SSF54292">
    <property type="entry name" value="2Fe-2S ferredoxin-like"/>
    <property type="match status" value="1"/>
</dbReference>
<keyword evidence="3" id="KW-0677">Repeat</keyword>
<dbReference type="GO" id="GO:0005506">
    <property type="term" value="F:iron ion binding"/>
    <property type="evidence" value="ECO:0007669"/>
    <property type="project" value="InterPro"/>
</dbReference>
<dbReference type="InterPro" id="IPR013352">
    <property type="entry name" value="Fe_hydrogenase_subset"/>
</dbReference>
<dbReference type="Gene3D" id="3.10.20.740">
    <property type="match status" value="1"/>
</dbReference>
<evidence type="ECO:0000313" key="10">
    <source>
        <dbReference type="Proteomes" id="UP000004754"/>
    </source>
</evidence>
<evidence type="ECO:0000256" key="5">
    <source>
        <dbReference type="ARBA" id="ARBA00023014"/>
    </source>
</evidence>
<proteinExistence type="predicted"/>
<evidence type="ECO:0000259" key="8">
    <source>
        <dbReference type="PROSITE" id="PS51839"/>
    </source>
</evidence>
<dbReference type="OrthoDB" id="9805142at2"/>
<dbReference type="InterPro" id="IPR019574">
    <property type="entry name" value="NADH_UbQ_OxRdtase_Gsu_4Fe4S-bd"/>
</dbReference>
<dbReference type="EC" id="1.12.-.-" evidence="9"/>
<feature type="domain" description="2Fe-2S ferredoxin-type" evidence="6">
    <location>
        <begin position="1"/>
        <end position="78"/>
    </location>
</feature>
<dbReference type="Pfam" id="PF02256">
    <property type="entry name" value="Fe_hyd_SSU"/>
    <property type="match status" value="1"/>
</dbReference>
<dbReference type="Gene3D" id="3.30.70.20">
    <property type="match status" value="1"/>
</dbReference>
<dbReference type="STRING" id="887929.HMP0721_1391"/>
<feature type="domain" description="4Fe-4S His(Cys)3-ligated-type" evidence="8">
    <location>
        <begin position="78"/>
        <end position="117"/>
    </location>
</feature>
<dbReference type="eggNOG" id="COG4624">
    <property type="taxonomic scope" value="Bacteria"/>
</dbReference>
<keyword evidence="4" id="KW-0408">Iron</keyword>
<dbReference type="PROSITE" id="PS51085">
    <property type="entry name" value="2FE2S_FER_2"/>
    <property type="match status" value="1"/>
</dbReference>
<evidence type="ECO:0000256" key="3">
    <source>
        <dbReference type="ARBA" id="ARBA00022737"/>
    </source>
</evidence>
<dbReference type="CDD" id="cd00207">
    <property type="entry name" value="fer2"/>
    <property type="match status" value="1"/>
</dbReference>
<feature type="domain" description="4Fe-4S ferredoxin-type" evidence="7">
    <location>
        <begin position="136"/>
        <end position="166"/>
    </location>
</feature>
<dbReference type="Pfam" id="PF13510">
    <property type="entry name" value="Fer2_4"/>
    <property type="match status" value="1"/>
</dbReference>
<name>E6MHA6_9FIRM</name>
<dbReference type="InterPro" id="IPR003149">
    <property type="entry name" value="Fe_hydrogenase_ssu"/>
</dbReference>
<reference evidence="9 10" key="1">
    <citation type="submission" date="2010-12" db="EMBL/GenBank/DDBJ databases">
        <authorList>
            <person name="Muzny D."/>
            <person name="Qin X."/>
            <person name="Deng J."/>
            <person name="Jiang H."/>
            <person name="Liu Y."/>
            <person name="Qu J."/>
            <person name="Song X.-Z."/>
            <person name="Zhang L."/>
            <person name="Thornton R."/>
            <person name="Coyle M."/>
            <person name="Francisco L."/>
            <person name="Jackson L."/>
            <person name="Javaid M."/>
            <person name="Korchina V."/>
            <person name="Kovar C."/>
            <person name="Mata R."/>
            <person name="Mathew T."/>
            <person name="Ngo R."/>
            <person name="Nguyen L."/>
            <person name="Nguyen N."/>
            <person name="Okwuonu G."/>
            <person name="Ongeri F."/>
            <person name="Pham C."/>
            <person name="Simmons D."/>
            <person name="Wilczek-Boney K."/>
            <person name="Hale W."/>
            <person name="Jakkamsetti A."/>
            <person name="Pham P."/>
            <person name="Ruth R."/>
            <person name="San Lucas F."/>
            <person name="Warren J."/>
            <person name="Zhang J."/>
            <person name="Zhao Z."/>
            <person name="Zhou C."/>
            <person name="Zhu D."/>
            <person name="Lee S."/>
            <person name="Bess C."/>
            <person name="Blankenburg K."/>
            <person name="Forbes L."/>
            <person name="Fu Q."/>
            <person name="Gubbala S."/>
            <person name="Hirani K."/>
            <person name="Jayaseelan J.C."/>
            <person name="Lara F."/>
            <person name="Munidasa M."/>
            <person name="Palculict T."/>
            <person name="Patil S."/>
            <person name="Pu L.-L."/>
            <person name="Saada N."/>
            <person name="Tang L."/>
            <person name="Weissenberger G."/>
            <person name="Zhu Y."/>
            <person name="Hemphill L."/>
            <person name="Shang Y."/>
            <person name="Youmans B."/>
            <person name="Ayvaz T."/>
            <person name="Ross M."/>
            <person name="Santibanez J."/>
            <person name="Aqrawi P."/>
            <person name="Gross S."/>
            <person name="Joshi V."/>
            <person name="Fowler G."/>
            <person name="Nazareth L."/>
            <person name="Reid J."/>
            <person name="Worley K."/>
            <person name="Petrosino J."/>
            <person name="Highlander S."/>
            <person name="Gibbs R."/>
        </authorList>
    </citation>
    <scope>NUCLEOTIDE SEQUENCE [LARGE SCALE GENOMIC DNA]</scope>
    <source>
        <strain evidence="9 10">ATCC 23263</strain>
    </source>
</reference>